<feature type="region of interest" description="Disordered" evidence="1">
    <location>
        <begin position="25"/>
        <end position="45"/>
    </location>
</feature>
<organism evidence="3 4">
    <name type="scientific">Macrostomum lignano</name>
    <dbReference type="NCBI Taxonomy" id="282301"/>
    <lineage>
        <taxon>Eukaryota</taxon>
        <taxon>Metazoa</taxon>
        <taxon>Spiralia</taxon>
        <taxon>Lophotrochozoa</taxon>
        <taxon>Platyhelminthes</taxon>
        <taxon>Rhabditophora</taxon>
        <taxon>Macrostomorpha</taxon>
        <taxon>Macrostomida</taxon>
        <taxon>Macrostomidae</taxon>
        <taxon>Macrostomum</taxon>
    </lineage>
</organism>
<evidence type="ECO:0000256" key="1">
    <source>
        <dbReference type="SAM" id="MobiDB-lite"/>
    </source>
</evidence>
<evidence type="ECO:0000313" key="4">
    <source>
        <dbReference type="Proteomes" id="UP000215902"/>
    </source>
</evidence>
<feature type="signal peptide" evidence="2">
    <location>
        <begin position="1"/>
        <end position="20"/>
    </location>
</feature>
<feature type="chain" id="PRO_5013057392" evidence="2">
    <location>
        <begin position="21"/>
        <end position="119"/>
    </location>
</feature>
<dbReference type="Proteomes" id="UP000215902">
    <property type="component" value="Unassembled WGS sequence"/>
</dbReference>
<gene>
    <name evidence="3" type="ORF">BOX15_Mlig029340g1</name>
</gene>
<proteinExistence type="predicted"/>
<reference evidence="3 4" key="1">
    <citation type="submission" date="2017-06" db="EMBL/GenBank/DDBJ databases">
        <title>A platform for efficient transgenesis in Macrostomum lignano, a flatworm model organism for stem cell research.</title>
        <authorList>
            <person name="Berezikov E."/>
        </authorList>
    </citation>
    <scope>NUCLEOTIDE SEQUENCE [LARGE SCALE GENOMIC DNA]</scope>
    <source>
        <strain evidence="3">DV1</strain>
        <tissue evidence="3">Whole organism</tissue>
    </source>
</reference>
<keyword evidence="4" id="KW-1185">Reference proteome</keyword>
<evidence type="ECO:0000313" key="3">
    <source>
        <dbReference type="EMBL" id="PAA63647.1"/>
    </source>
</evidence>
<dbReference type="AlphaFoldDB" id="A0A267ERZ6"/>
<name>A0A267ERZ6_9PLAT</name>
<feature type="compositionally biased region" description="Basic and acidic residues" evidence="1">
    <location>
        <begin position="29"/>
        <end position="41"/>
    </location>
</feature>
<evidence type="ECO:0000256" key="2">
    <source>
        <dbReference type="SAM" id="SignalP"/>
    </source>
</evidence>
<sequence length="119" mass="12927">MSAVSVLVVSAALLIGATLAAPASRVPHHGYESRQPHRLADEGLEEVTEPGRQFPGFELTPAQMQLLADALVEMSQSSEAELPNRYGILPARGRGANKKRQFYPLRGKKRGGIFHPLRG</sequence>
<protein>
    <submittedName>
        <fullName evidence="3">Uncharacterized protein</fullName>
    </submittedName>
</protein>
<dbReference type="EMBL" id="NIVC01001826">
    <property type="protein sequence ID" value="PAA63647.1"/>
    <property type="molecule type" value="Genomic_DNA"/>
</dbReference>
<accession>A0A267ERZ6</accession>
<comment type="caution">
    <text evidence="3">The sequence shown here is derived from an EMBL/GenBank/DDBJ whole genome shotgun (WGS) entry which is preliminary data.</text>
</comment>
<keyword evidence="2" id="KW-0732">Signal</keyword>